<dbReference type="RefSeq" id="WP_167149626.1">
    <property type="nucleotide sequence ID" value="NZ_JAAMOX010000001.1"/>
</dbReference>
<evidence type="ECO:0000256" key="1">
    <source>
        <dbReference type="SAM" id="MobiDB-lite"/>
    </source>
</evidence>
<keyword evidence="3" id="KW-0238">DNA-binding</keyword>
<gene>
    <name evidence="3" type="ORF">FHX76_001623</name>
</gene>
<dbReference type="SUPFAM" id="SSF47413">
    <property type="entry name" value="lambda repressor-like DNA-binding domains"/>
    <property type="match status" value="1"/>
</dbReference>
<sequence length="180" mass="19325">MVISWNTLKEAREAADLTQTELAQAIGVSLRTVVNWEKVGSKVPANREYKVIEALNGAIESANTQALTPTGKPARSALSEVGFESETIRWLITIGTLIESIPPESREPAVNIAIASLAGNIAPVQHQAPTNVTPLRPLGTVFEDDFDTATDDEISDALRFPHAASDRPGLEAEQESPDTP</sequence>
<dbReference type="InterPro" id="IPR001387">
    <property type="entry name" value="Cro/C1-type_HTH"/>
</dbReference>
<protein>
    <submittedName>
        <fullName evidence="3">DNA-binding XRE family transcriptional regulator</fullName>
    </submittedName>
</protein>
<dbReference type="Pfam" id="PF01381">
    <property type="entry name" value="HTH_3"/>
    <property type="match status" value="1"/>
</dbReference>
<dbReference type="GO" id="GO:0003677">
    <property type="term" value="F:DNA binding"/>
    <property type="evidence" value="ECO:0007669"/>
    <property type="project" value="UniProtKB-KW"/>
</dbReference>
<dbReference type="Gene3D" id="1.10.260.40">
    <property type="entry name" value="lambda repressor-like DNA-binding domains"/>
    <property type="match status" value="1"/>
</dbReference>
<evidence type="ECO:0000259" key="2">
    <source>
        <dbReference type="PROSITE" id="PS50943"/>
    </source>
</evidence>
<feature type="region of interest" description="Disordered" evidence="1">
    <location>
        <begin position="158"/>
        <end position="180"/>
    </location>
</feature>
<proteinExistence type="predicted"/>
<comment type="caution">
    <text evidence="3">The sequence shown here is derived from an EMBL/GenBank/DDBJ whole genome shotgun (WGS) entry which is preliminary data.</text>
</comment>
<dbReference type="CDD" id="cd00093">
    <property type="entry name" value="HTH_XRE"/>
    <property type="match status" value="1"/>
</dbReference>
<feature type="domain" description="HTH cro/C1-type" evidence="2">
    <location>
        <begin position="8"/>
        <end position="62"/>
    </location>
</feature>
<dbReference type="Proteomes" id="UP000541033">
    <property type="component" value="Unassembled WGS sequence"/>
</dbReference>
<evidence type="ECO:0000313" key="3">
    <source>
        <dbReference type="EMBL" id="NIH53755.1"/>
    </source>
</evidence>
<organism evidence="3 4">
    <name type="scientific">Lysinibacter cavernae</name>
    <dbReference type="NCBI Taxonomy" id="1640652"/>
    <lineage>
        <taxon>Bacteria</taxon>
        <taxon>Bacillati</taxon>
        <taxon>Actinomycetota</taxon>
        <taxon>Actinomycetes</taxon>
        <taxon>Micrococcales</taxon>
        <taxon>Microbacteriaceae</taxon>
        <taxon>Lysinibacter</taxon>
    </lineage>
</organism>
<dbReference type="SMART" id="SM00530">
    <property type="entry name" value="HTH_XRE"/>
    <property type="match status" value="1"/>
</dbReference>
<evidence type="ECO:0000313" key="4">
    <source>
        <dbReference type="Proteomes" id="UP000541033"/>
    </source>
</evidence>
<accession>A0A7X5TT40</accession>
<dbReference type="EMBL" id="JAAMOX010000001">
    <property type="protein sequence ID" value="NIH53755.1"/>
    <property type="molecule type" value="Genomic_DNA"/>
</dbReference>
<keyword evidence="4" id="KW-1185">Reference proteome</keyword>
<dbReference type="PROSITE" id="PS50943">
    <property type="entry name" value="HTH_CROC1"/>
    <property type="match status" value="1"/>
</dbReference>
<dbReference type="AlphaFoldDB" id="A0A7X5TT40"/>
<name>A0A7X5TT40_9MICO</name>
<dbReference type="InterPro" id="IPR010982">
    <property type="entry name" value="Lambda_DNA-bd_dom_sf"/>
</dbReference>
<reference evidence="3 4" key="1">
    <citation type="submission" date="2020-02" db="EMBL/GenBank/DDBJ databases">
        <title>Sequencing the genomes of 1000 actinobacteria strains.</title>
        <authorList>
            <person name="Klenk H.-P."/>
        </authorList>
    </citation>
    <scope>NUCLEOTIDE SEQUENCE [LARGE SCALE GENOMIC DNA]</scope>
    <source>
        <strain evidence="3 4">DSM 27960</strain>
    </source>
</reference>